<feature type="domain" description="DUF402" evidence="2">
    <location>
        <begin position="20"/>
        <end position="150"/>
    </location>
</feature>
<dbReference type="InterPro" id="IPR050212">
    <property type="entry name" value="Ntdp-like"/>
</dbReference>
<protein>
    <submittedName>
        <fullName evidence="3">DUF402 domain-containing protein</fullName>
    </submittedName>
</protein>
<dbReference type="Gene3D" id="2.40.380.10">
    <property type="entry name" value="FomD-like"/>
    <property type="match status" value="1"/>
</dbReference>
<keyword evidence="4" id="KW-1185">Reference proteome</keyword>
<name>A0ABW0LIH0_9BACI</name>
<evidence type="ECO:0000313" key="3">
    <source>
        <dbReference type="EMBL" id="MFC5464772.1"/>
    </source>
</evidence>
<dbReference type="EMBL" id="JBHSMC010000011">
    <property type="protein sequence ID" value="MFC5464772.1"/>
    <property type="molecule type" value="Genomic_DNA"/>
</dbReference>
<proteinExistence type="predicted"/>
<sequence>MSETIHIMALKHPNIPHYEWEGEIIKKTDEYIVVLCKPGRQLKHHTKGKTFTMKNTSIELFSFKEWYTVAAGVEEGEITSYYCNVAMPSKMNGNELTFVDLDLDLVKKVNADWQVVDEDEFEENSLKFSYSNELKDYAIHSLEELKKKALHKQFPFDESILNMLNK</sequence>
<comment type="caution">
    <text evidence="3">The sequence shown here is derived from an EMBL/GenBank/DDBJ whole genome shotgun (WGS) entry which is preliminary data.</text>
</comment>
<keyword evidence="1" id="KW-0378">Hydrolase</keyword>
<reference evidence="4" key="1">
    <citation type="journal article" date="2019" name="Int. J. Syst. Evol. Microbiol.">
        <title>The Global Catalogue of Microorganisms (GCM) 10K type strain sequencing project: providing services to taxonomists for standard genome sequencing and annotation.</title>
        <authorList>
            <consortium name="The Broad Institute Genomics Platform"/>
            <consortium name="The Broad Institute Genome Sequencing Center for Infectious Disease"/>
            <person name="Wu L."/>
            <person name="Ma J."/>
        </authorList>
    </citation>
    <scope>NUCLEOTIDE SEQUENCE [LARGE SCALE GENOMIC DNA]</scope>
    <source>
        <strain evidence="4">CGMCC 1.12237</strain>
    </source>
</reference>
<dbReference type="PANTHER" id="PTHR39159">
    <property type="match status" value="1"/>
</dbReference>
<dbReference type="Proteomes" id="UP001596147">
    <property type="component" value="Unassembled WGS sequence"/>
</dbReference>
<dbReference type="InterPro" id="IPR035930">
    <property type="entry name" value="FomD-like_sf"/>
</dbReference>
<dbReference type="RefSeq" id="WP_382350097.1">
    <property type="nucleotide sequence ID" value="NZ_JBHSMC010000011.1"/>
</dbReference>
<accession>A0ABW0LIH0</accession>
<dbReference type="SUPFAM" id="SSF159234">
    <property type="entry name" value="FomD-like"/>
    <property type="match status" value="1"/>
</dbReference>
<evidence type="ECO:0000259" key="2">
    <source>
        <dbReference type="Pfam" id="PF04167"/>
    </source>
</evidence>
<dbReference type="InterPro" id="IPR007295">
    <property type="entry name" value="DUF402"/>
</dbReference>
<evidence type="ECO:0000256" key="1">
    <source>
        <dbReference type="ARBA" id="ARBA00022801"/>
    </source>
</evidence>
<organism evidence="3 4">
    <name type="scientific">Lederbergia graminis</name>
    <dbReference type="NCBI Taxonomy" id="735518"/>
    <lineage>
        <taxon>Bacteria</taxon>
        <taxon>Bacillati</taxon>
        <taxon>Bacillota</taxon>
        <taxon>Bacilli</taxon>
        <taxon>Bacillales</taxon>
        <taxon>Bacillaceae</taxon>
        <taxon>Lederbergia</taxon>
    </lineage>
</organism>
<dbReference type="Pfam" id="PF04167">
    <property type="entry name" value="DUF402"/>
    <property type="match status" value="1"/>
</dbReference>
<evidence type="ECO:0000313" key="4">
    <source>
        <dbReference type="Proteomes" id="UP001596147"/>
    </source>
</evidence>
<gene>
    <name evidence="3" type="ORF">ACFPM4_08395</name>
</gene>
<dbReference type="PANTHER" id="PTHR39159:SF1">
    <property type="entry name" value="UPF0374 PROTEIN YGAC"/>
    <property type="match status" value="1"/>
</dbReference>